<comment type="caution">
    <text evidence="2">The sequence shown here is derived from an EMBL/GenBank/DDBJ whole genome shotgun (WGS) entry which is preliminary data.</text>
</comment>
<reference evidence="2" key="1">
    <citation type="submission" date="2022-08" db="EMBL/GenBank/DDBJ databases">
        <authorList>
            <person name="Gutierrez-Valencia J."/>
        </authorList>
    </citation>
    <scope>NUCLEOTIDE SEQUENCE</scope>
</reference>
<gene>
    <name evidence="2" type="ORF">LITE_LOCUS5101</name>
</gene>
<evidence type="ECO:0000313" key="2">
    <source>
        <dbReference type="EMBL" id="CAI0386387.1"/>
    </source>
</evidence>
<dbReference type="GO" id="GO:0010073">
    <property type="term" value="P:meristem maintenance"/>
    <property type="evidence" value="ECO:0007669"/>
    <property type="project" value="InterPro"/>
</dbReference>
<protein>
    <recommendedName>
        <fullName evidence="1">Aminotransferase-like plant mobile domain-containing protein</fullName>
    </recommendedName>
</protein>
<dbReference type="PANTHER" id="PTHR46033:SF8">
    <property type="entry name" value="PROTEIN MAINTENANCE OF MERISTEMS-LIKE"/>
    <property type="match status" value="1"/>
</dbReference>
<dbReference type="Proteomes" id="UP001154282">
    <property type="component" value="Unassembled WGS sequence"/>
</dbReference>
<name>A0AAV0HMF3_9ROSI</name>
<dbReference type="PANTHER" id="PTHR46033">
    <property type="entry name" value="PROTEIN MAIN-LIKE 2"/>
    <property type="match status" value="1"/>
</dbReference>
<accession>A0AAV0HMF3</accession>
<evidence type="ECO:0000313" key="3">
    <source>
        <dbReference type="Proteomes" id="UP001154282"/>
    </source>
</evidence>
<dbReference type="AlphaFoldDB" id="A0AAV0HMF3"/>
<evidence type="ECO:0000259" key="1">
    <source>
        <dbReference type="Pfam" id="PF10536"/>
    </source>
</evidence>
<organism evidence="2 3">
    <name type="scientific">Linum tenue</name>
    <dbReference type="NCBI Taxonomy" id="586396"/>
    <lineage>
        <taxon>Eukaryota</taxon>
        <taxon>Viridiplantae</taxon>
        <taxon>Streptophyta</taxon>
        <taxon>Embryophyta</taxon>
        <taxon>Tracheophyta</taxon>
        <taxon>Spermatophyta</taxon>
        <taxon>Magnoliopsida</taxon>
        <taxon>eudicotyledons</taxon>
        <taxon>Gunneridae</taxon>
        <taxon>Pentapetalae</taxon>
        <taxon>rosids</taxon>
        <taxon>fabids</taxon>
        <taxon>Malpighiales</taxon>
        <taxon>Linaceae</taxon>
        <taxon>Linum</taxon>
    </lineage>
</organism>
<sequence length="164" mass="18206">MVVDPRQLEKCALEADIRALLGLDRDEDEYGAQVGEVASLSRWYRGFGLLGVGALIHLQQSGPPAREAQCYLLLLLGSTLFVDKSKDRVSAVVNLFVKRPDMLGEYAWGAGALDYLYRQLGIASQAEAKGVAGCLTLLQCWIYDHFHTLRPSRLEPRELERGQA</sequence>
<proteinExistence type="predicted"/>
<keyword evidence="3" id="KW-1185">Reference proteome</keyword>
<feature type="domain" description="Aminotransferase-like plant mobile" evidence="1">
    <location>
        <begin position="39"/>
        <end position="157"/>
    </location>
</feature>
<dbReference type="InterPro" id="IPR019557">
    <property type="entry name" value="AminoTfrase-like_pln_mobile"/>
</dbReference>
<dbReference type="InterPro" id="IPR044824">
    <property type="entry name" value="MAIN-like"/>
</dbReference>
<dbReference type="EMBL" id="CAMGYJ010000002">
    <property type="protein sequence ID" value="CAI0386387.1"/>
    <property type="molecule type" value="Genomic_DNA"/>
</dbReference>
<dbReference type="Pfam" id="PF10536">
    <property type="entry name" value="PMD"/>
    <property type="match status" value="1"/>
</dbReference>